<sequence length="81" mass="9045">MAQSSMLHVRIQLTRNIKKGGLPIGLTANPEAYDDWFKHKVFEALADKRSTVSHADVMGDVQEMIDRKLDAQTGMDSNGEE</sequence>
<accession>A0A2T4D7A6</accession>
<evidence type="ECO:0000313" key="3">
    <source>
        <dbReference type="Proteomes" id="UP000241514"/>
    </source>
</evidence>
<dbReference type="Proteomes" id="UP000241514">
    <property type="component" value="Unassembled WGS sequence"/>
</dbReference>
<name>A0A2T4D7A6_9GAMM</name>
<proteinExistence type="predicted"/>
<dbReference type="EMBL" id="PYVF01000011">
    <property type="protein sequence ID" value="PTB89701.1"/>
    <property type="molecule type" value="Genomic_DNA"/>
</dbReference>
<evidence type="ECO:0000313" key="2">
    <source>
        <dbReference type="EMBL" id="PTB89701.1"/>
    </source>
</evidence>
<comment type="caution">
    <text evidence="2">The sequence shown here is derived from an EMBL/GenBank/DDBJ whole genome shotgun (WGS) entry which is preliminary data.</text>
</comment>
<dbReference type="Proteomes" id="UP000242087">
    <property type="component" value="Unassembled WGS sequence"/>
</dbReference>
<reference evidence="3 4" key="1">
    <citation type="submission" date="2018-03" db="EMBL/GenBank/DDBJ databases">
        <title>Cross-interface Injection: A General Nanoliter Liquid Handling Method Applied to Single Cells Genome Amplification Automated Nanoliter Liquid Handling Applied to Single Cell Multiple Displacement Amplification.</title>
        <authorList>
            <person name="Yun J."/>
            <person name="Xu P."/>
            <person name="Xu J."/>
            <person name="Dai X."/>
            <person name="Wang Y."/>
            <person name="Zheng X."/>
            <person name="Cao C."/>
            <person name="Yi Q."/>
            <person name="Zhu Y."/>
            <person name="Wang L."/>
            <person name="Dong Z."/>
            <person name="Huang Y."/>
            <person name="Huang L."/>
            <person name="Du W."/>
        </authorList>
    </citation>
    <scope>NUCLEOTIDE SEQUENCE [LARGE SCALE GENOMIC DNA]</scope>
    <source>
        <strain evidence="2 4">A12-4</strain>
        <strain evidence="1 3">A9-4</strain>
    </source>
</reference>
<dbReference type="Gene3D" id="6.20.450.20">
    <property type="match status" value="1"/>
</dbReference>
<dbReference type="AlphaFoldDB" id="A0A2T4D7A6"/>
<gene>
    <name evidence="2" type="ORF">C9927_01475</name>
    <name evidence="1" type="ORF">C9928_03530</name>
</gene>
<organism evidence="2 4">
    <name type="scientific">Pseudidiomarina aestuarii</name>
    <dbReference type="NCBI Taxonomy" id="624146"/>
    <lineage>
        <taxon>Bacteria</taxon>
        <taxon>Pseudomonadati</taxon>
        <taxon>Pseudomonadota</taxon>
        <taxon>Gammaproteobacteria</taxon>
        <taxon>Alteromonadales</taxon>
        <taxon>Idiomarinaceae</taxon>
        <taxon>Pseudidiomarina</taxon>
    </lineage>
</organism>
<evidence type="ECO:0000313" key="1">
    <source>
        <dbReference type="EMBL" id="PTB89462.1"/>
    </source>
</evidence>
<protein>
    <submittedName>
        <fullName evidence="2">Type II toxin-antitoxin system antitoxin, RelB/DinJ family</fullName>
    </submittedName>
</protein>
<evidence type="ECO:0000313" key="4">
    <source>
        <dbReference type="Proteomes" id="UP000242087"/>
    </source>
</evidence>
<dbReference type="EMBL" id="PYVG01000013">
    <property type="protein sequence ID" value="PTB89462.1"/>
    <property type="molecule type" value="Genomic_DNA"/>
</dbReference>